<dbReference type="PhylomeDB" id="A0A0A2KNL8"/>
<dbReference type="Proteomes" id="UP000030104">
    <property type="component" value="Unassembled WGS sequence"/>
</dbReference>
<evidence type="ECO:0000313" key="2">
    <source>
        <dbReference type="Proteomes" id="UP000030104"/>
    </source>
</evidence>
<name>A0A0A2KNL8_PENIT</name>
<proteinExistence type="predicted"/>
<protein>
    <submittedName>
        <fullName evidence="1">Uncharacterized protein</fullName>
    </submittedName>
</protein>
<organism evidence="1 2">
    <name type="scientific">Penicillium italicum</name>
    <name type="common">Blue mold</name>
    <dbReference type="NCBI Taxonomy" id="40296"/>
    <lineage>
        <taxon>Eukaryota</taxon>
        <taxon>Fungi</taxon>
        <taxon>Dikarya</taxon>
        <taxon>Ascomycota</taxon>
        <taxon>Pezizomycotina</taxon>
        <taxon>Eurotiomycetes</taxon>
        <taxon>Eurotiomycetidae</taxon>
        <taxon>Eurotiales</taxon>
        <taxon>Aspergillaceae</taxon>
        <taxon>Penicillium</taxon>
    </lineage>
</organism>
<keyword evidence="2" id="KW-1185">Reference proteome</keyword>
<evidence type="ECO:0000313" key="1">
    <source>
        <dbReference type="EMBL" id="KGO65940.1"/>
    </source>
</evidence>
<reference evidence="1 2" key="1">
    <citation type="journal article" date="2015" name="Mol. Plant Microbe Interact.">
        <title>Genome, transcriptome, and functional analyses of Penicillium expansum provide new insights into secondary metabolism and pathogenicity.</title>
        <authorList>
            <person name="Ballester A.R."/>
            <person name="Marcet-Houben M."/>
            <person name="Levin E."/>
            <person name="Sela N."/>
            <person name="Selma-Lazaro C."/>
            <person name="Carmona L."/>
            <person name="Wisniewski M."/>
            <person name="Droby S."/>
            <person name="Gonzalez-Candelas L."/>
            <person name="Gabaldon T."/>
        </authorList>
    </citation>
    <scope>NUCLEOTIDE SEQUENCE [LARGE SCALE GENOMIC DNA]</scope>
    <source>
        <strain evidence="1 2">PHI-1</strain>
    </source>
</reference>
<dbReference type="HOGENOM" id="CLU_086742_0_0_1"/>
<accession>A0A0A2KNL8</accession>
<dbReference type="OrthoDB" id="4870109at2759"/>
<dbReference type="EMBL" id="JQGA01001456">
    <property type="protein sequence ID" value="KGO65940.1"/>
    <property type="molecule type" value="Genomic_DNA"/>
</dbReference>
<dbReference type="OMA" id="HYKARTE"/>
<comment type="caution">
    <text evidence="1">The sequence shown here is derived from an EMBL/GenBank/DDBJ whole genome shotgun (WGS) entry which is preliminary data.</text>
</comment>
<gene>
    <name evidence="1" type="ORF">PITC_021410</name>
</gene>
<dbReference type="AlphaFoldDB" id="A0A0A2KNL8"/>
<sequence length="280" mass="32035">MAPTTSRPQIGKFDDGQIYVYAGHHNTRKHRSPYISLENQTKLRITVAPLDLSSGNAPDDGPRFVEPVPWDEMNDFVESTRPWETFSDLKPLREDQDVSKDPYARWAQSHRFHEGENMYRVLSRYAQEFPQADSPVVPAELRSAYYLDYQWLTLSFTVSEDASKPHTCAFLTDSVPLSSDLLSTGETSVAFGLTKLQRLQDDYNSHRYIPATIFSASDRQIRIIQCWHDKQNPKALHIRLSPIMDFRDGARGNWKDWITVLCWIAGKPVGDTKNGSETIP</sequence>